<protein>
    <submittedName>
        <fullName evidence="1">IS1182 family transposase</fullName>
    </submittedName>
</protein>
<sequence>FHVRGKQAVNNEMGLALMAANLRKLRLRKAEKEITQKFYSYWIKFLGIFETCVTASF</sequence>
<comment type="caution">
    <text evidence="1">The sequence shown here is derived from an EMBL/GenBank/DDBJ whole genome shotgun (WGS) entry which is preliminary data.</text>
</comment>
<evidence type="ECO:0000313" key="1">
    <source>
        <dbReference type="EMBL" id="MDK7188107.1"/>
    </source>
</evidence>
<accession>A0AAJ1Q5L7</accession>
<gene>
    <name evidence="1" type="ORF">QP433_09005</name>
</gene>
<evidence type="ECO:0000313" key="2">
    <source>
        <dbReference type="Proteomes" id="UP001229251"/>
    </source>
</evidence>
<name>A0AAJ1Q5L7_9LACT</name>
<dbReference type="EMBL" id="JASOOE010000027">
    <property type="protein sequence ID" value="MDK7188107.1"/>
    <property type="molecule type" value="Genomic_DNA"/>
</dbReference>
<dbReference type="Proteomes" id="UP001229251">
    <property type="component" value="Unassembled WGS sequence"/>
</dbReference>
<feature type="non-terminal residue" evidence="1">
    <location>
        <position position="1"/>
    </location>
</feature>
<reference evidence="1" key="1">
    <citation type="submission" date="2023-05" db="EMBL/GenBank/DDBJ databases">
        <title>Cataloging the Phylogenetic Diversity of Human Bladder Bacteria.</title>
        <authorList>
            <person name="Du J."/>
        </authorList>
    </citation>
    <scope>NUCLEOTIDE SEQUENCE</scope>
    <source>
        <strain evidence="1">UMB1231</strain>
    </source>
</reference>
<organism evidence="1 2">
    <name type="scientific">Facklamia hominis</name>
    <dbReference type="NCBI Taxonomy" id="178214"/>
    <lineage>
        <taxon>Bacteria</taxon>
        <taxon>Bacillati</taxon>
        <taxon>Bacillota</taxon>
        <taxon>Bacilli</taxon>
        <taxon>Lactobacillales</taxon>
        <taxon>Aerococcaceae</taxon>
        <taxon>Facklamia</taxon>
    </lineage>
</organism>
<dbReference type="AlphaFoldDB" id="A0AAJ1Q5L7"/>
<proteinExistence type="predicted"/>